<dbReference type="EMBL" id="JAATWM020000017">
    <property type="protein sequence ID" value="KAF9876575.1"/>
    <property type="molecule type" value="Genomic_DNA"/>
</dbReference>
<proteinExistence type="inferred from homology"/>
<dbReference type="OrthoDB" id="3472756at2759"/>
<protein>
    <submittedName>
        <fullName evidence="5">Extracellular solute-binding protein family 5</fullName>
    </submittedName>
</protein>
<dbReference type="GeneID" id="62161774"/>
<dbReference type="RefSeq" id="XP_038746036.1">
    <property type="nucleotide sequence ID" value="XM_038888700.1"/>
</dbReference>
<evidence type="ECO:0000256" key="3">
    <source>
        <dbReference type="ARBA" id="ARBA00022729"/>
    </source>
</evidence>
<evidence type="ECO:0000313" key="5">
    <source>
        <dbReference type="EMBL" id="KAF9876575.1"/>
    </source>
</evidence>
<evidence type="ECO:0000259" key="4">
    <source>
        <dbReference type="Pfam" id="PF00496"/>
    </source>
</evidence>
<sequence>MTPEILRLSLENVDFRLPTQVTDDNSVTALKSLVFEPLLRWQPHGKVKPALFDRWEHSDDGRIWYFHIRDEAVFHDGKTCVAQDIVDYILGLLDSRDYFGMRWSYSRYFAQAKVSAHNDRTVQVENPEPFAHILDIFCEFWPVRLDSKGKPVLGTGPFRVVEFERENNIGSATLQRLNPTRHDTPHTIVAIHEPNAAKRLQQLRSGEVDAALNLERVEDLDLLDFDASLRWGKTTSTLSAIYYLNCTEGTFSSPEARLAANLAVDNDALVKEVYHGFALPSATVVSPFHLGFPESHLKPIAYDPARARQLLKDLDQIAPIILRTPTYMPEHAQKISSFVAKSLRDVGFDVEVKVETNRPEYARQIGLHKQIGSLALFDSTPNSTFRVLDDKISSSSHATWWLGYHDDEVQRLFKEARDKVSTEERAKAYALCLERLHENPPWLYVAHPEVVWATRHDTSLRIGHSGILALEN</sequence>
<dbReference type="PIRSF" id="PIRSF002741">
    <property type="entry name" value="MppA"/>
    <property type="match status" value="1"/>
</dbReference>
<dbReference type="Gene3D" id="3.10.105.10">
    <property type="entry name" value="Dipeptide-binding Protein, Domain 3"/>
    <property type="match status" value="1"/>
</dbReference>
<dbReference type="PANTHER" id="PTHR30290:SF9">
    <property type="entry name" value="OLIGOPEPTIDE-BINDING PROTEIN APPA"/>
    <property type="match status" value="1"/>
</dbReference>
<evidence type="ECO:0000256" key="2">
    <source>
        <dbReference type="ARBA" id="ARBA00022448"/>
    </source>
</evidence>
<gene>
    <name evidence="5" type="ORF">CkaCkLH20_05983</name>
</gene>
<keyword evidence="2" id="KW-0813">Transport</keyword>
<dbReference type="Gene3D" id="3.40.190.10">
    <property type="entry name" value="Periplasmic binding protein-like II"/>
    <property type="match status" value="1"/>
</dbReference>
<evidence type="ECO:0000256" key="1">
    <source>
        <dbReference type="ARBA" id="ARBA00005695"/>
    </source>
</evidence>
<evidence type="ECO:0000313" key="6">
    <source>
        <dbReference type="Proteomes" id="UP000781932"/>
    </source>
</evidence>
<reference evidence="5" key="1">
    <citation type="submission" date="2020-03" db="EMBL/GenBank/DDBJ databases">
        <authorList>
            <person name="He L."/>
        </authorList>
    </citation>
    <scope>NUCLEOTIDE SEQUENCE</scope>
    <source>
        <strain evidence="5">CkLH20</strain>
    </source>
</reference>
<dbReference type="Gene3D" id="3.90.76.10">
    <property type="entry name" value="Dipeptide-binding Protein, Domain 1"/>
    <property type="match status" value="1"/>
</dbReference>
<keyword evidence="3" id="KW-0732">Signal</keyword>
<name>A0A9P6I649_9PEZI</name>
<dbReference type="GO" id="GO:0043190">
    <property type="term" value="C:ATP-binding cassette (ABC) transporter complex"/>
    <property type="evidence" value="ECO:0007669"/>
    <property type="project" value="InterPro"/>
</dbReference>
<dbReference type="GO" id="GO:0042597">
    <property type="term" value="C:periplasmic space"/>
    <property type="evidence" value="ECO:0007669"/>
    <property type="project" value="UniProtKB-ARBA"/>
</dbReference>
<feature type="domain" description="Solute-binding protein family 5" evidence="4">
    <location>
        <begin position="46"/>
        <end position="358"/>
    </location>
</feature>
<comment type="caution">
    <text evidence="5">The sequence shown here is derived from an EMBL/GenBank/DDBJ whole genome shotgun (WGS) entry which is preliminary data.</text>
</comment>
<keyword evidence="6" id="KW-1185">Reference proteome</keyword>
<dbReference type="InterPro" id="IPR039424">
    <property type="entry name" value="SBP_5"/>
</dbReference>
<dbReference type="SUPFAM" id="SSF53850">
    <property type="entry name" value="Periplasmic binding protein-like II"/>
    <property type="match status" value="1"/>
</dbReference>
<reference evidence="5" key="2">
    <citation type="submission" date="2020-11" db="EMBL/GenBank/DDBJ databases">
        <title>Whole genome sequencing of Colletotrichum sp.</title>
        <authorList>
            <person name="Li H."/>
        </authorList>
    </citation>
    <scope>NUCLEOTIDE SEQUENCE</scope>
    <source>
        <strain evidence="5">CkLH20</strain>
    </source>
</reference>
<organism evidence="5 6">
    <name type="scientific">Colletotrichum karsti</name>
    <dbReference type="NCBI Taxonomy" id="1095194"/>
    <lineage>
        <taxon>Eukaryota</taxon>
        <taxon>Fungi</taxon>
        <taxon>Dikarya</taxon>
        <taxon>Ascomycota</taxon>
        <taxon>Pezizomycotina</taxon>
        <taxon>Sordariomycetes</taxon>
        <taxon>Hypocreomycetidae</taxon>
        <taxon>Glomerellales</taxon>
        <taxon>Glomerellaceae</taxon>
        <taxon>Colletotrichum</taxon>
        <taxon>Colletotrichum boninense species complex</taxon>
    </lineage>
</organism>
<accession>A0A9P6I649</accession>
<dbReference type="GO" id="GO:0015833">
    <property type="term" value="P:peptide transport"/>
    <property type="evidence" value="ECO:0007669"/>
    <property type="project" value="TreeGrafter"/>
</dbReference>
<dbReference type="InterPro" id="IPR030678">
    <property type="entry name" value="Peptide/Ni-bd"/>
</dbReference>
<dbReference type="Pfam" id="PF00496">
    <property type="entry name" value="SBP_bac_5"/>
    <property type="match status" value="1"/>
</dbReference>
<dbReference type="GO" id="GO:1904680">
    <property type="term" value="F:peptide transmembrane transporter activity"/>
    <property type="evidence" value="ECO:0007669"/>
    <property type="project" value="TreeGrafter"/>
</dbReference>
<dbReference type="PANTHER" id="PTHR30290">
    <property type="entry name" value="PERIPLASMIC BINDING COMPONENT OF ABC TRANSPORTER"/>
    <property type="match status" value="1"/>
</dbReference>
<dbReference type="InterPro" id="IPR000914">
    <property type="entry name" value="SBP_5_dom"/>
</dbReference>
<comment type="similarity">
    <text evidence="1">Belongs to the bacterial solute-binding protein 5 family.</text>
</comment>
<dbReference type="AlphaFoldDB" id="A0A9P6I649"/>
<dbReference type="Proteomes" id="UP000781932">
    <property type="component" value="Unassembled WGS sequence"/>
</dbReference>